<organism evidence="1 2">
    <name type="scientific">Aduncisulcus paluster</name>
    <dbReference type="NCBI Taxonomy" id="2918883"/>
    <lineage>
        <taxon>Eukaryota</taxon>
        <taxon>Metamonada</taxon>
        <taxon>Carpediemonas-like organisms</taxon>
        <taxon>Aduncisulcus</taxon>
    </lineage>
</organism>
<dbReference type="EMBL" id="BQXS01008933">
    <property type="protein sequence ID" value="GKT30619.1"/>
    <property type="molecule type" value="Genomic_DNA"/>
</dbReference>
<sequence length="88" mass="8904">GDTLTIAETNILNGNTGALNLEGVYFVPKAAEGFAQGKKVYWDADGNPQGGVAGSGALTLVATDNLYAGIVYEATLTEAATVAVKING</sequence>
<name>A0ABQ5KDK2_9EUKA</name>
<evidence type="ECO:0000313" key="2">
    <source>
        <dbReference type="Proteomes" id="UP001057375"/>
    </source>
</evidence>
<feature type="non-terminal residue" evidence="1">
    <location>
        <position position="1"/>
    </location>
</feature>
<dbReference type="Pfam" id="PF09956">
    <property type="entry name" value="Phage_cement_2"/>
    <property type="match status" value="1"/>
</dbReference>
<dbReference type="Proteomes" id="UP001057375">
    <property type="component" value="Unassembled WGS sequence"/>
</dbReference>
<dbReference type="InterPro" id="IPR011231">
    <property type="entry name" value="Phage_VT1-Sakai_H0018"/>
</dbReference>
<evidence type="ECO:0000313" key="1">
    <source>
        <dbReference type="EMBL" id="GKT30619.1"/>
    </source>
</evidence>
<protein>
    <submittedName>
        <fullName evidence="1">Bacteriophage VT1-Sakai, H0018 like protein</fullName>
    </submittedName>
</protein>
<reference evidence="1" key="1">
    <citation type="submission" date="2022-03" db="EMBL/GenBank/DDBJ databases">
        <title>Draft genome sequence of Aduncisulcus paluster, a free-living microaerophilic Fornicata.</title>
        <authorList>
            <person name="Yuyama I."/>
            <person name="Kume K."/>
            <person name="Tamura T."/>
            <person name="Inagaki Y."/>
            <person name="Hashimoto T."/>
        </authorList>
    </citation>
    <scope>NUCLEOTIDE SEQUENCE</scope>
    <source>
        <strain evidence="1">NY0171</strain>
    </source>
</reference>
<proteinExistence type="predicted"/>
<comment type="caution">
    <text evidence="1">The sequence shown here is derived from an EMBL/GenBank/DDBJ whole genome shotgun (WGS) entry which is preliminary data.</text>
</comment>
<gene>
    <name evidence="1" type="ORF">ADUPG1_005571</name>
</gene>
<keyword evidence="2" id="KW-1185">Reference proteome</keyword>
<accession>A0ABQ5KDK2</accession>